<evidence type="ECO:0000259" key="2">
    <source>
        <dbReference type="SMART" id="SM00974"/>
    </source>
</evidence>
<dbReference type="InterPro" id="IPR027417">
    <property type="entry name" value="P-loop_NTPase"/>
</dbReference>
<feature type="compositionally biased region" description="Basic and acidic residues" evidence="1">
    <location>
        <begin position="884"/>
        <end position="893"/>
    </location>
</feature>
<dbReference type="AlphaFoldDB" id="G1WKL2"/>
<gene>
    <name evidence="3" type="ORF">HMPREF9452_01875</name>
</gene>
<dbReference type="GeneID" id="62759561"/>
<evidence type="ECO:0000256" key="1">
    <source>
        <dbReference type="SAM" id="MobiDB-lite"/>
    </source>
</evidence>
<comment type="caution">
    <text evidence="3">The sequence shown here is derived from an EMBL/GenBank/DDBJ whole genome shotgun (WGS) entry which is preliminary data.</text>
</comment>
<dbReference type="PATRIC" id="fig|742742.3.peg.1858"/>
<dbReference type="Proteomes" id="UP000004830">
    <property type="component" value="Unassembled WGS sequence"/>
</dbReference>
<dbReference type="InterPro" id="IPR018306">
    <property type="entry name" value="Phage_T5_Orf172_DNA-bd"/>
</dbReference>
<feature type="region of interest" description="Disordered" evidence="1">
    <location>
        <begin position="856"/>
        <end position="901"/>
    </location>
</feature>
<dbReference type="eggNOG" id="COG1061">
    <property type="taxonomic scope" value="Bacteria"/>
</dbReference>
<proteinExistence type="predicted"/>
<feature type="domain" description="Bacteriophage T5 Orf172 DNA-binding" evidence="2">
    <location>
        <begin position="26"/>
        <end position="112"/>
    </location>
</feature>
<reference evidence="3 4" key="1">
    <citation type="submission" date="2011-06" db="EMBL/GenBank/DDBJ databases">
        <title>The Genome Sequence of Collinsella tanakaei YIT 12063.</title>
        <authorList>
            <consortium name="The Broad Institute Genome Sequencing Platform"/>
            <person name="Earl A."/>
            <person name="Ward D."/>
            <person name="Feldgarden M."/>
            <person name="Gevers D."/>
            <person name="Morotomi M."/>
            <person name="Young S.K."/>
            <person name="Zeng Q."/>
            <person name="Gargeya S."/>
            <person name="Fitzgerald M."/>
            <person name="Haas B."/>
            <person name="Abouelleil A."/>
            <person name="Alvarado L."/>
            <person name="Arachchi H.M."/>
            <person name="Berlin A."/>
            <person name="Brown A."/>
            <person name="Chapman S.B."/>
            <person name="Chen Z."/>
            <person name="Dunbar C."/>
            <person name="Freedman E."/>
            <person name="Gearin G."/>
            <person name="Gellesch M."/>
            <person name="Goldberg J."/>
            <person name="Griggs A."/>
            <person name="Gujja S."/>
            <person name="Heiman D."/>
            <person name="Howarth C."/>
            <person name="Larson L."/>
            <person name="Lui A."/>
            <person name="MacDonald P.J.P."/>
            <person name="Mehta T."/>
            <person name="Montmayeur A."/>
            <person name="Murphy C."/>
            <person name="Neiman D."/>
            <person name="Pearson M."/>
            <person name="Priest M."/>
            <person name="Roberts A."/>
            <person name="Saif S."/>
            <person name="Shea T."/>
            <person name="Shenoy N."/>
            <person name="Sisk P."/>
            <person name="Stolte C."/>
            <person name="Sykes S."/>
            <person name="Wortman J."/>
            <person name="Nusbaum C."/>
            <person name="Birren B."/>
        </authorList>
    </citation>
    <scope>NUCLEOTIDE SEQUENCE [LARGE SCALE GENOMIC DNA]</scope>
    <source>
        <strain evidence="3 4">YIT 12063</strain>
    </source>
</reference>
<feature type="compositionally biased region" description="Polar residues" evidence="1">
    <location>
        <begin position="858"/>
        <end position="867"/>
    </location>
</feature>
<dbReference type="SUPFAM" id="SSF52540">
    <property type="entry name" value="P-loop containing nucleoside triphosphate hydrolases"/>
    <property type="match status" value="1"/>
</dbReference>
<evidence type="ECO:0000313" key="3">
    <source>
        <dbReference type="EMBL" id="EGX68957.1"/>
    </source>
</evidence>
<sequence length="1054" mass="119125">MAASRTFFPSRPEICPSIYAYRDKNPNHANYLKVGYTEIDVEKRVAQQFPVIQPGKGKPYEIVFAESAMRADGSSFMDHAVHKKLAANGFENVGGEWFRCTADDVRNAWLAVRDRTSYERERTEDFSMRPEQLDAVNKTEAYFRACEQPGNRNAPKFLWNAKMRFGKTFATYQLARRMNMKRVLVLTFKPAVEDAWREDLESHIDFEGWQFVSRDTLTYEECDPARPIVCFGSFQDFLGVDRATGAIKPHNEWVHLEHWDLVAFDEYHFGAWRDSAQKLFAASTDEDGVVESTEKELAAASKGNNIDETWLPIQSDRYLYLSGTPFRALTSGEFIEDQIFNWTYSDEQQAKQDWARSHPFKPNPYEALPRMVLMTYKVPDSITRVARAGEFDEFDLNVFFSATGEGAEAQFKYKDYVQKWLDLIRGAFTETTTDELKMGARKPVLPFSHAALLANLNHTLWFLPNVASCHAMANLLAEQQNTFYHNYQVLVAAGTKAGIGLDAVEPVRRAMGNPLKSKTITLSCGKLTTGVTIRPWTGVFMLRNLKSPETYFQTAFRVQSPWTAKDENGSTQVIKQECYVFDFALDRALAMVSDYSCQLSVDEPNPEKKVADFIKFLPVLAYDGSAMREVDAADILDIAMAGTSATLLARRWESALLVNVDNDTLRRLLENAEAMEALANIEGFRSLNDDIETIINKSEHVKKVKKEGGELSAKESKELTQEEREFKSKRKQIQEKLIKFATRIPVFMYLTDYREQSLKEVITQLEPGLFKKVTGLSVKDFELLVSLGVFRDSVMNDAVYKFRRYEDASLSYTGIEKHSYDARVGLFDTSLTKEDFAEMARQDTLLDETGRMIRTTGAVDTSGSATPPTDPGTVEFSSQPRTAAEAKRTKAPSDDASFSPTAVVPSKRDWVVEFLEEQELKYTDLRGANGGELWVIGGGELDSTMEKLSKRGAKFELTFRGNRATMGRAGWWLTGYPAERRLDLHVPTAIAEANLNSLKPGDTVFHKAFGYGEVISIDREHGSIEVTLGVDKRGNPKARTFPFPNAFEQGFLSL</sequence>
<accession>G1WKL2</accession>
<dbReference type="HOGENOM" id="CLU_014749_0_0_11"/>
<dbReference type="STRING" id="742742.HMPREF9452_01875"/>
<protein>
    <recommendedName>
        <fullName evidence="2">Bacteriophage T5 Orf172 DNA-binding domain-containing protein</fullName>
    </recommendedName>
</protein>
<keyword evidence="4" id="KW-1185">Reference proteome</keyword>
<dbReference type="EMBL" id="ADLS01000027">
    <property type="protein sequence ID" value="EGX68957.1"/>
    <property type="molecule type" value="Genomic_DNA"/>
</dbReference>
<organism evidence="3 4">
    <name type="scientific">Collinsella tanakaei YIT 12063</name>
    <dbReference type="NCBI Taxonomy" id="742742"/>
    <lineage>
        <taxon>Bacteria</taxon>
        <taxon>Bacillati</taxon>
        <taxon>Actinomycetota</taxon>
        <taxon>Coriobacteriia</taxon>
        <taxon>Coriobacteriales</taxon>
        <taxon>Coriobacteriaceae</taxon>
        <taxon>Collinsella</taxon>
    </lineage>
</organism>
<dbReference type="Gene3D" id="3.40.50.300">
    <property type="entry name" value="P-loop containing nucleotide triphosphate hydrolases"/>
    <property type="match status" value="1"/>
</dbReference>
<dbReference type="Pfam" id="PF10544">
    <property type="entry name" value="T5orf172"/>
    <property type="match status" value="1"/>
</dbReference>
<dbReference type="SMART" id="SM00974">
    <property type="entry name" value="T5orf172"/>
    <property type="match status" value="1"/>
</dbReference>
<evidence type="ECO:0000313" key="4">
    <source>
        <dbReference type="Proteomes" id="UP000004830"/>
    </source>
</evidence>
<name>G1WKL2_9ACTN</name>
<dbReference type="OrthoDB" id="9813673at2"/>
<dbReference type="RefSeq" id="WP_009141901.1">
    <property type="nucleotide sequence ID" value="NZ_JH126473.1"/>
</dbReference>